<dbReference type="EMBL" id="ML179265">
    <property type="protein sequence ID" value="THU92862.1"/>
    <property type="molecule type" value="Genomic_DNA"/>
</dbReference>
<protein>
    <submittedName>
        <fullName evidence="2">Uncharacterized protein</fullName>
    </submittedName>
</protein>
<dbReference type="OrthoDB" id="2634326at2759"/>
<feature type="compositionally biased region" description="Polar residues" evidence="1">
    <location>
        <begin position="375"/>
        <end position="384"/>
    </location>
</feature>
<dbReference type="AlphaFoldDB" id="A0A4S8LTK9"/>
<proteinExistence type="predicted"/>
<name>A0A4S8LTK9_DENBC</name>
<sequence length="679" mass="77037">MSSPRITAAMVRQKPKLLLHSAKPGTPLRHFDGLVGAVISDSGQFVRSPNMDIIYSPLQVCNTRMCRDYHFGCDDPLYFPQPFHASVGHLAVIPVPSCLPDHELALAWYHPTSVDFVPQNPSKPWIGIGLLRPNLSQDLRLFCENLINSIIQLPGQLNQDSALSNGQDHLRRLIERLEMPTTQEECFLYLSCLQRQYLELYARLKWITVYTPRLRDVDNSCPVDCHVIGAFTEDLDVAAQLYRTGIPIWVVRPVDELCHVRIDQVVEPITESFNQHIPIRDSADYIDVTDAVPAHPVIYNGLPGKAERYIRMGRYIKNFNSYSMMGVFGTGSTVSPSSSAMSLSTTQDKVHSVIVNGAGKGKVKPQPYRKPAPRKSTSTVNQPRNKFEHLNNPFNPPVVSAWASAQVELSELSHTLPEPKLGYYLPEPEMLISSVNDATKSRLVCSWIRIRDIFLYRLSNPSSEPRLLRNQQWRHILELGAGLKYSATSKSAQKVTNEMHELLMNYLDDSQRGVKVQVESLASAPVLWRGSALEHGEIPSTELVKEVLWELYEISFHLELMTLDRQLLPELDWNERQLVLNRCWPGLAFRVDLNETDKGLSGSTLVNRLPFIHSLYSVMSQWPGEKPDVFMRPFPSHDDFGSEEAFISVALEVEKNLARFYVRTFLNTFQRPAIVPHHL</sequence>
<gene>
    <name evidence="2" type="ORF">K435DRAFT_862048</name>
</gene>
<feature type="region of interest" description="Disordered" evidence="1">
    <location>
        <begin position="361"/>
        <end position="384"/>
    </location>
</feature>
<organism evidence="2 3">
    <name type="scientific">Dendrothele bispora (strain CBS 962.96)</name>
    <dbReference type="NCBI Taxonomy" id="1314807"/>
    <lineage>
        <taxon>Eukaryota</taxon>
        <taxon>Fungi</taxon>
        <taxon>Dikarya</taxon>
        <taxon>Basidiomycota</taxon>
        <taxon>Agaricomycotina</taxon>
        <taxon>Agaricomycetes</taxon>
        <taxon>Agaricomycetidae</taxon>
        <taxon>Agaricales</taxon>
        <taxon>Agaricales incertae sedis</taxon>
        <taxon>Dendrothele</taxon>
    </lineage>
</organism>
<evidence type="ECO:0000256" key="1">
    <source>
        <dbReference type="SAM" id="MobiDB-lite"/>
    </source>
</evidence>
<evidence type="ECO:0000313" key="2">
    <source>
        <dbReference type="EMBL" id="THU92862.1"/>
    </source>
</evidence>
<accession>A0A4S8LTK9</accession>
<dbReference type="Proteomes" id="UP000297245">
    <property type="component" value="Unassembled WGS sequence"/>
</dbReference>
<keyword evidence="3" id="KW-1185">Reference proteome</keyword>
<reference evidence="2 3" key="1">
    <citation type="journal article" date="2019" name="Nat. Ecol. Evol.">
        <title>Megaphylogeny resolves global patterns of mushroom evolution.</title>
        <authorList>
            <person name="Varga T."/>
            <person name="Krizsan K."/>
            <person name="Foldi C."/>
            <person name="Dima B."/>
            <person name="Sanchez-Garcia M."/>
            <person name="Sanchez-Ramirez S."/>
            <person name="Szollosi G.J."/>
            <person name="Szarkandi J.G."/>
            <person name="Papp V."/>
            <person name="Albert L."/>
            <person name="Andreopoulos W."/>
            <person name="Angelini C."/>
            <person name="Antonin V."/>
            <person name="Barry K.W."/>
            <person name="Bougher N.L."/>
            <person name="Buchanan P."/>
            <person name="Buyck B."/>
            <person name="Bense V."/>
            <person name="Catcheside P."/>
            <person name="Chovatia M."/>
            <person name="Cooper J."/>
            <person name="Damon W."/>
            <person name="Desjardin D."/>
            <person name="Finy P."/>
            <person name="Geml J."/>
            <person name="Haridas S."/>
            <person name="Hughes K."/>
            <person name="Justo A."/>
            <person name="Karasinski D."/>
            <person name="Kautmanova I."/>
            <person name="Kiss B."/>
            <person name="Kocsube S."/>
            <person name="Kotiranta H."/>
            <person name="LaButti K.M."/>
            <person name="Lechner B.E."/>
            <person name="Liimatainen K."/>
            <person name="Lipzen A."/>
            <person name="Lukacs Z."/>
            <person name="Mihaltcheva S."/>
            <person name="Morgado L.N."/>
            <person name="Niskanen T."/>
            <person name="Noordeloos M.E."/>
            <person name="Ohm R.A."/>
            <person name="Ortiz-Santana B."/>
            <person name="Ovrebo C."/>
            <person name="Racz N."/>
            <person name="Riley R."/>
            <person name="Savchenko A."/>
            <person name="Shiryaev A."/>
            <person name="Soop K."/>
            <person name="Spirin V."/>
            <person name="Szebenyi C."/>
            <person name="Tomsovsky M."/>
            <person name="Tulloss R.E."/>
            <person name="Uehling J."/>
            <person name="Grigoriev I.V."/>
            <person name="Vagvolgyi C."/>
            <person name="Papp T."/>
            <person name="Martin F.M."/>
            <person name="Miettinen O."/>
            <person name="Hibbett D.S."/>
            <person name="Nagy L.G."/>
        </authorList>
    </citation>
    <scope>NUCLEOTIDE SEQUENCE [LARGE SCALE GENOMIC DNA]</scope>
    <source>
        <strain evidence="2 3">CBS 962.96</strain>
    </source>
</reference>
<evidence type="ECO:0000313" key="3">
    <source>
        <dbReference type="Proteomes" id="UP000297245"/>
    </source>
</evidence>